<dbReference type="Proteomes" id="UP000652761">
    <property type="component" value="Unassembled WGS sequence"/>
</dbReference>
<feature type="region of interest" description="Disordered" evidence="1">
    <location>
        <begin position="1"/>
        <end position="59"/>
    </location>
</feature>
<gene>
    <name evidence="2" type="ORF">Taro_031383</name>
</gene>
<name>A0A843VUH6_COLES</name>
<feature type="compositionally biased region" description="Low complexity" evidence="1">
    <location>
        <begin position="29"/>
        <end position="52"/>
    </location>
</feature>
<proteinExistence type="predicted"/>
<evidence type="ECO:0000256" key="1">
    <source>
        <dbReference type="SAM" id="MobiDB-lite"/>
    </source>
</evidence>
<feature type="compositionally biased region" description="Low complexity" evidence="1">
    <location>
        <begin position="12"/>
        <end position="22"/>
    </location>
</feature>
<reference evidence="2" key="1">
    <citation type="submission" date="2017-07" db="EMBL/GenBank/DDBJ databases">
        <title>Taro Niue Genome Assembly and Annotation.</title>
        <authorList>
            <person name="Atibalentja N."/>
            <person name="Keating K."/>
            <person name="Fields C.J."/>
        </authorList>
    </citation>
    <scope>NUCLEOTIDE SEQUENCE</scope>
    <source>
        <strain evidence="2">Niue_2</strain>
        <tissue evidence="2">Leaf</tissue>
    </source>
</reference>
<organism evidence="2 3">
    <name type="scientific">Colocasia esculenta</name>
    <name type="common">Wild taro</name>
    <name type="synonym">Arum esculentum</name>
    <dbReference type="NCBI Taxonomy" id="4460"/>
    <lineage>
        <taxon>Eukaryota</taxon>
        <taxon>Viridiplantae</taxon>
        <taxon>Streptophyta</taxon>
        <taxon>Embryophyta</taxon>
        <taxon>Tracheophyta</taxon>
        <taxon>Spermatophyta</taxon>
        <taxon>Magnoliopsida</taxon>
        <taxon>Liliopsida</taxon>
        <taxon>Araceae</taxon>
        <taxon>Aroideae</taxon>
        <taxon>Colocasieae</taxon>
        <taxon>Colocasia</taxon>
    </lineage>
</organism>
<comment type="caution">
    <text evidence="2">The sequence shown here is derived from an EMBL/GenBank/DDBJ whole genome shotgun (WGS) entry which is preliminary data.</text>
</comment>
<evidence type="ECO:0000313" key="2">
    <source>
        <dbReference type="EMBL" id="MQL98666.1"/>
    </source>
</evidence>
<sequence>MAMSSAARASTPLDLAAAFPPGADGGDGEAPFSPRSDSSSVVSSVAASPFSSGRYDSDRHCLSSEIEEIPSGRWLSPSSPCSPPAPNWPEGTLVGGATVRGKNMQETVQIFVGLTATAC</sequence>
<dbReference type="AlphaFoldDB" id="A0A843VUH6"/>
<accession>A0A843VUH6</accession>
<evidence type="ECO:0000313" key="3">
    <source>
        <dbReference type="Proteomes" id="UP000652761"/>
    </source>
</evidence>
<dbReference type="EMBL" id="NMUH01002222">
    <property type="protein sequence ID" value="MQL98666.1"/>
    <property type="molecule type" value="Genomic_DNA"/>
</dbReference>
<protein>
    <submittedName>
        <fullName evidence="2">Uncharacterized protein</fullName>
    </submittedName>
</protein>
<keyword evidence="3" id="KW-1185">Reference proteome</keyword>